<proteinExistence type="predicted"/>
<dbReference type="EMBL" id="CM047902">
    <property type="protein sequence ID" value="KAJ0095182.1"/>
    <property type="molecule type" value="Genomic_DNA"/>
</dbReference>
<protein>
    <submittedName>
        <fullName evidence="1">Uncharacterized protein</fullName>
    </submittedName>
</protein>
<name>A0ACC1B8J4_9ROSI</name>
<accession>A0ACC1B8J4</accession>
<dbReference type="Proteomes" id="UP001164250">
    <property type="component" value="Chromosome 6"/>
</dbReference>
<reference evidence="2" key="1">
    <citation type="journal article" date="2023" name="G3 (Bethesda)">
        <title>Genome assembly and association tests identify interacting loci associated with vigor, precocity, and sex in interspecific pistachio rootstocks.</title>
        <authorList>
            <person name="Palmer W."/>
            <person name="Jacygrad E."/>
            <person name="Sagayaradj S."/>
            <person name="Cavanaugh K."/>
            <person name="Han R."/>
            <person name="Bertier L."/>
            <person name="Beede B."/>
            <person name="Kafkas S."/>
            <person name="Golino D."/>
            <person name="Preece J."/>
            <person name="Michelmore R."/>
        </authorList>
    </citation>
    <scope>NUCLEOTIDE SEQUENCE [LARGE SCALE GENOMIC DNA]</scope>
</reference>
<gene>
    <name evidence="1" type="ORF">Patl1_15034</name>
</gene>
<evidence type="ECO:0000313" key="1">
    <source>
        <dbReference type="EMBL" id="KAJ0095182.1"/>
    </source>
</evidence>
<sequence>MKMNPISLFVLILVVQLQLSVVVLANNVPPKPATNKKASKNLRDILTEVARDATFLVGGPFWEVPFGRKDGRISINREANHLVP</sequence>
<organism evidence="1 2">
    <name type="scientific">Pistacia atlantica</name>
    <dbReference type="NCBI Taxonomy" id="434234"/>
    <lineage>
        <taxon>Eukaryota</taxon>
        <taxon>Viridiplantae</taxon>
        <taxon>Streptophyta</taxon>
        <taxon>Embryophyta</taxon>
        <taxon>Tracheophyta</taxon>
        <taxon>Spermatophyta</taxon>
        <taxon>Magnoliopsida</taxon>
        <taxon>eudicotyledons</taxon>
        <taxon>Gunneridae</taxon>
        <taxon>Pentapetalae</taxon>
        <taxon>rosids</taxon>
        <taxon>malvids</taxon>
        <taxon>Sapindales</taxon>
        <taxon>Anacardiaceae</taxon>
        <taxon>Pistacia</taxon>
    </lineage>
</organism>
<keyword evidence="2" id="KW-1185">Reference proteome</keyword>
<evidence type="ECO:0000313" key="2">
    <source>
        <dbReference type="Proteomes" id="UP001164250"/>
    </source>
</evidence>
<comment type="caution">
    <text evidence="1">The sequence shown here is derived from an EMBL/GenBank/DDBJ whole genome shotgun (WGS) entry which is preliminary data.</text>
</comment>